<evidence type="ECO:0000256" key="1">
    <source>
        <dbReference type="SAM" id="MobiDB-lite"/>
    </source>
</evidence>
<feature type="compositionally biased region" description="Basic and acidic residues" evidence="1">
    <location>
        <begin position="77"/>
        <end position="94"/>
    </location>
</feature>
<evidence type="ECO:0000313" key="3">
    <source>
        <dbReference type="Proteomes" id="UP001153076"/>
    </source>
</evidence>
<feature type="region of interest" description="Disordered" evidence="1">
    <location>
        <begin position="66"/>
        <end position="111"/>
    </location>
</feature>
<evidence type="ECO:0000313" key="2">
    <source>
        <dbReference type="EMBL" id="KAJ8435810.1"/>
    </source>
</evidence>
<feature type="region of interest" description="Disordered" evidence="1">
    <location>
        <begin position="214"/>
        <end position="271"/>
    </location>
</feature>
<name>A0A9Q1QCI1_9CARY</name>
<reference evidence="2" key="1">
    <citation type="submission" date="2022-04" db="EMBL/GenBank/DDBJ databases">
        <title>Carnegiea gigantea Genome sequencing and assembly v2.</title>
        <authorList>
            <person name="Copetti D."/>
            <person name="Sanderson M.J."/>
            <person name="Burquez A."/>
            <person name="Wojciechowski M.F."/>
        </authorList>
    </citation>
    <scope>NUCLEOTIDE SEQUENCE</scope>
    <source>
        <strain evidence="2">SGP5-SGP5p</strain>
        <tissue evidence="2">Aerial part</tissue>
    </source>
</reference>
<proteinExistence type="predicted"/>
<protein>
    <submittedName>
        <fullName evidence="2">Uncharacterized protein</fullName>
    </submittedName>
</protein>
<dbReference type="AlphaFoldDB" id="A0A9Q1QCI1"/>
<dbReference type="EMBL" id="JAKOGI010000386">
    <property type="protein sequence ID" value="KAJ8435810.1"/>
    <property type="molecule type" value="Genomic_DNA"/>
</dbReference>
<gene>
    <name evidence="2" type="ORF">Cgig2_024793</name>
</gene>
<dbReference type="Proteomes" id="UP001153076">
    <property type="component" value="Unassembled WGS sequence"/>
</dbReference>
<sequence length="401" mass="44569">MDGDGVAIGGSGSGREVVVLKYDRGMVMKLEGDGDVRMFLKGNDEHGYLYVGDNDGPKRRAQKAMRSYDHGVTCRRNGRDRDDMVQESRKEAGDRQSCAPSPFSPPAHPTHPFTLGLPDSTEHAKLYFIINTQTGVKVGSQLTTQELWMATSCASTTWNIRTIQQIFNLHSITFVVGIKVGTGITISAPRVSNFAAFRAPPRLNPLLRISKSVSVSTTSSSSQKNNTPSHPPASPQAPMQLGSRNCIDDSMSSTNVKRPNLSPSDFTTDLGCQNKSVEKERKQTMKAAWRSHGLIGDWRNHGLEKSPAKLQGIHQIKARGRLEKSRLDSSTAWRNHGLEKSPNHRRRSFRGTKSWLDSSISSQACELRVVGYWAWVADRGRLEKEKKTGLELWKREGQTLR</sequence>
<keyword evidence="3" id="KW-1185">Reference proteome</keyword>
<accession>A0A9Q1QCI1</accession>
<organism evidence="2 3">
    <name type="scientific">Carnegiea gigantea</name>
    <dbReference type="NCBI Taxonomy" id="171969"/>
    <lineage>
        <taxon>Eukaryota</taxon>
        <taxon>Viridiplantae</taxon>
        <taxon>Streptophyta</taxon>
        <taxon>Embryophyta</taxon>
        <taxon>Tracheophyta</taxon>
        <taxon>Spermatophyta</taxon>
        <taxon>Magnoliopsida</taxon>
        <taxon>eudicotyledons</taxon>
        <taxon>Gunneridae</taxon>
        <taxon>Pentapetalae</taxon>
        <taxon>Caryophyllales</taxon>
        <taxon>Cactineae</taxon>
        <taxon>Cactaceae</taxon>
        <taxon>Cactoideae</taxon>
        <taxon>Echinocereeae</taxon>
        <taxon>Carnegiea</taxon>
    </lineage>
</organism>
<feature type="compositionally biased region" description="Polar residues" evidence="1">
    <location>
        <begin position="250"/>
        <end position="271"/>
    </location>
</feature>
<comment type="caution">
    <text evidence="2">The sequence shown here is derived from an EMBL/GenBank/DDBJ whole genome shotgun (WGS) entry which is preliminary data.</text>
</comment>